<name>A0AA43ZTC2_9LACT</name>
<feature type="non-terminal residue" evidence="1">
    <location>
        <position position="1"/>
    </location>
</feature>
<protein>
    <submittedName>
        <fullName evidence="1">Uncharacterized protein</fullName>
    </submittedName>
</protein>
<dbReference type="Gene3D" id="3.40.50.1240">
    <property type="entry name" value="Phosphoglycerate mutase-like"/>
    <property type="match status" value="1"/>
</dbReference>
<accession>A0AA43ZTC2</accession>
<dbReference type="AlphaFoldDB" id="A0AA43ZTC2"/>
<sequence>FEINEIKDFIYYGDFEDLSEAVQDIDDEVTLLIAGHQPLLGDWTLDMSDEDVRIKKGAMLNFKVISKSPLKAELLWVISP</sequence>
<evidence type="ECO:0000313" key="1">
    <source>
        <dbReference type="EMBL" id="MDO5457818.1"/>
    </source>
</evidence>
<reference evidence="1" key="1">
    <citation type="submission" date="2023-07" db="EMBL/GenBank/DDBJ databases">
        <title>Between Cages and Wild: Unraveling the Impact of Captivity on Animal Microbiomes and Antimicrobial Resistance.</title>
        <authorList>
            <person name="Schmartz G.P."/>
            <person name="Rehner J."/>
            <person name="Schuff M.J."/>
            <person name="Becker S.L."/>
            <person name="Kravczyk M."/>
            <person name="Gurevich A."/>
            <person name="Francke R."/>
            <person name="Mueller R."/>
            <person name="Keller V."/>
            <person name="Keller A."/>
        </authorList>
    </citation>
    <scope>NUCLEOTIDE SEQUENCE</scope>
    <source>
        <strain evidence="1">S39M_St_73</strain>
    </source>
</reference>
<comment type="caution">
    <text evidence="1">The sequence shown here is derived from an EMBL/GenBank/DDBJ whole genome shotgun (WGS) entry which is preliminary data.</text>
</comment>
<dbReference type="InterPro" id="IPR029033">
    <property type="entry name" value="His_PPase_superfam"/>
</dbReference>
<organism evidence="1 2">
    <name type="scientific">Atopococcus tabaci</name>
    <dbReference type="NCBI Taxonomy" id="269774"/>
    <lineage>
        <taxon>Bacteria</taxon>
        <taxon>Bacillati</taxon>
        <taxon>Bacillota</taxon>
        <taxon>Bacilli</taxon>
        <taxon>Lactobacillales</taxon>
        <taxon>Carnobacteriaceae</taxon>
        <taxon>Atopococcus</taxon>
    </lineage>
</organism>
<evidence type="ECO:0000313" key="2">
    <source>
        <dbReference type="Proteomes" id="UP001171751"/>
    </source>
</evidence>
<proteinExistence type="predicted"/>
<dbReference type="Proteomes" id="UP001171751">
    <property type="component" value="Unassembled WGS sequence"/>
</dbReference>
<dbReference type="EMBL" id="JAUNQW010000027">
    <property type="protein sequence ID" value="MDO5457818.1"/>
    <property type="molecule type" value="Genomic_DNA"/>
</dbReference>
<gene>
    <name evidence="1" type="ORF">Q4F26_05665</name>
</gene>
<keyword evidence="2" id="KW-1185">Reference proteome</keyword>